<dbReference type="EMBL" id="AHMO02000004">
    <property type="protein sequence ID" value="EQA47029.1"/>
    <property type="molecule type" value="Genomic_DNA"/>
</dbReference>
<comment type="caution">
    <text evidence="1">The sequence shown here is derived from an EMBL/GenBank/DDBJ whole genome shotgun (WGS) entry which is preliminary data.</text>
</comment>
<dbReference type="Pfam" id="PF14196">
    <property type="entry name" value="ATC_hydrolase"/>
    <property type="match status" value="1"/>
</dbReference>
<protein>
    <submittedName>
        <fullName evidence="1">L-2-amino-thiazoline-4-carboxylic acid hydrolase domain protein</fullName>
    </submittedName>
</protein>
<keyword evidence="2" id="KW-1185">Reference proteome</keyword>
<dbReference type="GO" id="GO:0016787">
    <property type="term" value="F:hydrolase activity"/>
    <property type="evidence" value="ECO:0007669"/>
    <property type="project" value="UniProtKB-KW"/>
</dbReference>
<dbReference type="InterPro" id="IPR026002">
    <property type="entry name" value="ATC_hydrolase-like"/>
</dbReference>
<reference evidence="1" key="1">
    <citation type="submission" date="2013-05" db="EMBL/GenBank/DDBJ databases">
        <authorList>
            <person name="Harkins D.M."/>
            <person name="Durkin A.S."/>
            <person name="Brinkac L.M."/>
            <person name="Haft D.H."/>
            <person name="Selengut J.D."/>
            <person name="Sanka R."/>
            <person name="DePew J."/>
            <person name="Purushe J."/>
            <person name="Hartskeerl R.A."/>
            <person name="Ahmed A."/>
            <person name="van der Linden H."/>
            <person name="Goris M.G.A."/>
            <person name="Vinetz J.M."/>
            <person name="Sutton G.G."/>
            <person name="Nierman W.C."/>
            <person name="Fouts D.E."/>
        </authorList>
    </citation>
    <scope>NUCLEOTIDE SEQUENCE [LARGE SCALE GENOMIC DNA]</scope>
    <source>
        <strain evidence="1">5399</strain>
    </source>
</reference>
<evidence type="ECO:0000313" key="2">
    <source>
        <dbReference type="Proteomes" id="UP000015454"/>
    </source>
</evidence>
<dbReference type="Proteomes" id="UP000015454">
    <property type="component" value="Unassembled WGS sequence"/>
</dbReference>
<keyword evidence="1" id="KW-0378">Hydrolase</keyword>
<dbReference type="AlphaFoldDB" id="T0GJR2"/>
<evidence type="ECO:0000313" key="1">
    <source>
        <dbReference type="EMBL" id="EQA47029.1"/>
    </source>
</evidence>
<accession>T0GJR2</accession>
<name>T0GJR2_9LEPT</name>
<gene>
    <name evidence="1" type="ORF">LEP1GSC050_0720</name>
</gene>
<organism evidence="1 2">
    <name type="scientific">Leptospira broomii serovar Hurstbridge str. 5399</name>
    <dbReference type="NCBI Taxonomy" id="1049789"/>
    <lineage>
        <taxon>Bacteria</taxon>
        <taxon>Pseudomonadati</taxon>
        <taxon>Spirochaetota</taxon>
        <taxon>Spirochaetia</taxon>
        <taxon>Leptospirales</taxon>
        <taxon>Leptospiraceae</taxon>
        <taxon>Leptospira</taxon>
    </lineage>
</organism>
<sequence length="202" mass="23665">MNLTYWNTLKRSTIFNQDDIKKIKANYRSLKLQNKGRLVDIQSEYHLSWCCLIHATYNRCIEKGFSVERSLEITENSLFENMKPDNIGKYILNALNKSTDPFGYLVGTSKRQETNFFGSTFSFSTTVDDLNSYHLLVHNCFYNNYFREHQVPELMKIACKWDMISWSKGIIPEKHGITFSRPATLGLDNSDCKFNFERIPKK</sequence>
<proteinExistence type="predicted"/>